<keyword evidence="1" id="KW-0812">Transmembrane</keyword>
<reference evidence="3" key="2">
    <citation type="submission" date="2025-08" db="UniProtKB">
        <authorList>
            <consortium name="RefSeq"/>
        </authorList>
    </citation>
    <scope>IDENTIFICATION</scope>
</reference>
<dbReference type="GeneID" id="103323337"/>
<dbReference type="PANTHER" id="PTHR33133">
    <property type="entry name" value="OS08G0107100 PROTEIN-RELATED"/>
    <property type="match status" value="1"/>
</dbReference>
<feature type="transmembrane region" description="Helical" evidence="1">
    <location>
        <begin position="251"/>
        <end position="271"/>
    </location>
</feature>
<evidence type="ECO:0000256" key="1">
    <source>
        <dbReference type="SAM" id="Phobius"/>
    </source>
</evidence>
<keyword evidence="1" id="KW-0472">Membrane</keyword>
<accession>A0ABM0NEE1</accession>
<dbReference type="RefSeq" id="XP_008223548.1">
    <property type="nucleotide sequence ID" value="XM_008225326.1"/>
</dbReference>
<gene>
    <name evidence="3" type="primary">LOC103323337</name>
</gene>
<keyword evidence="1" id="KW-1133">Transmembrane helix</keyword>
<organism evidence="2 3">
    <name type="scientific">Prunus mume</name>
    <name type="common">Japanese apricot</name>
    <name type="synonym">Armeniaca mume</name>
    <dbReference type="NCBI Taxonomy" id="102107"/>
    <lineage>
        <taxon>Eukaryota</taxon>
        <taxon>Viridiplantae</taxon>
        <taxon>Streptophyta</taxon>
        <taxon>Embryophyta</taxon>
        <taxon>Tracheophyta</taxon>
        <taxon>Spermatophyta</taxon>
        <taxon>Magnoliopsida</taxon>
        <taxon>eudicotyledons</taxon>
        <taxon>Gunneridae</taxon>
        <taxon>Pentapetalae</taxon>
        <taxon>rosids</taxon>
        <taxon>fabids</taxon>
        <taxon>Rosales</taxon>
        <taxon>Rosaceae</taxon>
        <taxon>Amygdaloideae</taxon>
        <taxon>Amygdaleae</taxon>
        <taxon>Prunus</taxon>
    </lineage>
</organism>
<keyword evidence="2" id="KW-1185">Reference proteome</keyword>
<feature type="transmembrane region" description="Helical" evidence="1">
    <location>
        <begin position="20"/>
        <end position="40"/>
    </location>
</feature>
<feature type="transmembrane region" description="Helical" evidence="1">
    <location>
        <begin position="283"/>
        <end position="301"/>
    </location>
</feature>
<sequence>MPLCSFTTKENIKSFEEHQILSFFFMMGYFMLLELVGTLMESQKLFFRNVKLMSCIFLLIISTSSILFLSNMLSIKPSITDFTLKANLLAMNIGTPEFANLLNTMKGDLRLFVALEWIFVFVFCFFSLFFATASILASAVTYCGKEMSIKELLSRAVKSLKRPFLTWFYITLLHLGYCLFLITFLFPLAVIFDLTFTTPSLLSIIIFLLALVFEAYLAVVWNLALVVSVLEEMCGIEALGKAGQLIKGLKMRGFFLNLLFAALSLPVFYGVHKFGKTVMSSNAAMIPLLLLNSISCLIGMFKLMAYTVLYHDCKATHGEELEMQGGTEYTKVAFTPLVSADLP</sequence>
<evidence type="ECO:0000313" key="2">
    <source>
        <dbReference type="Proteomes" id="UP000694861"/>
    </source>
</evidence>
<dbReference type="PANTHER" id="PTHR33133:SF1">
    <property type="entry name" value="EXPRESSED PROTEIN-RELATED"/>
    <property type="match status" value="1"/>
</dbReference>
<evidence type="ECO:0000313" key="3">
    <source>
        <dbReference type="RefSeq" id="XP_008223548.1"/>
    </source>
</evidence>
<feature type="transmembrane region" description="Helical" evidence="1">
    <location>
        <begin position="52"/>
        <end position="75"/>
    </location>
</feature>
<feature type="transmembrane region" description="Helical" evidence="1">
    <location>
        <begin position="117"/>
        <end position="143"/>
    </location>
</feature>
<protein>
    <submittedName>
        <fullName evidence="3">Uncharacterized protein LOC103323337</fullName>
    </submittedName>
</protein>
<feature type="transmembrane region" description="Helical" evidence="1">
    <location>
        <begin position="164"/>
        <end position="192"/>
    </location>
</feature>
<proteinExistence type="predicted"/>
<dbReference type="Proteomes" id="UP000694861">
    <property type="component" value="Linkage group LG2"/>
</dbReference>
<reference evidence="2" key="1">
    <citation type="journal article" date="2012" name="Nat. Commun.">
        <title>The genome of Prunus mume.</title>
        <authorList>
            <person name="Zhang Q."/>
            <person name="Chen W."/>
            <person name="Sun L."/>
            <person name="Zhao F."/>
            <person name="Huang B."/>
            <person name="Yang W."/>
            <person name="Tao Y."/>
            <person name="Wang J."/>
            <person name="Yuan Z."/>
            <person name="Fan G."/>
            <person name="Xing Z."/>
            <person name="Han C."/>
            <person name="Pan H."/>
            <person name="Zhong X."/>
            <person name="Shi W."/>
            <person name="Liang X."/>
            <person name="Du D."/>
            <person name="Sun F."/>
            <person name="Xu Z."/>
            <person name="Hao R."/>
            <person name="Lv T."/>
            <person name="Lv Y."/>
            <person name="Zheng Z."/>
            <person name="Sun M."/>
            <person name="Luo L."/>
            <person name="Cai M."/>
            <person name="Gao Y."/>
            <person name="Wang J."/>
            <person name="Yin Y."/>
            <person name="Xu X."/>
            <person name="Cheng T."/>
            <person name="Wang J."/>
        </authorList>
    </citation>
    <scope>NUCLEOTIDE SEQUENCE [LARGE SCALE GENOMIC DNA]</scope>
</reference>
<name>A0ABM0NEE1_PRUMU</name>
<feature type="transmembrane region" description="Helical" evidence="1">
    <location>
        <begin position="204"/>
        <end position="230"/>
    </location>
</feature>